<dbReference type="InterPro" id="IPR002909">
    <property type="entry name" value="IPT_dom"/>
</dbReference>
<reference evidence="11" key="1">
    <citation type="journal article" date="2019" name="Int. J. Syst. Evol. Microbiol.">
        <title>The Global Catalogue of Microorganisms (GCM) 10K type strain sequencing project: providing services to taxonomists for standard genome sequencing and annotation.</title>
        <authorList>
            <consortium name="The Broad Institute Genomics Platform"/>
            <consortium name="The Broad Institute Genome Sequencing Center for Infectious Disease"/>
            <person name="Wu L."/>
            <person name="Ma J."/>
        </authorList>
    </citation>
    <scope>NUCLEOTIDE SEQUENCE [LARGE SCALE GENOMIC DNA]</scope>
    <source>
        <strain evidence="11">JCM 18287</strain>
    </source>
</reference>
<sequence>MRKITFLSFSILLFSNFLLAQGGLYEVPLDEQVNNSQLIVEGKVISTESFWDEDYKLIYTLNTIEVSKSFKGQSKPIIEVVTLGGVVGDTGLSVTHHLELSKNETGVFLLNDSNVQLIGSETDNPKYKVYSSAQGFYRYDNVTNKVSNVFETYGDIEDEFYEAVESMTKKKFTEIKKTSKLSLVKESNSSLAIPFVSNFSPSTVTAGTGNTITINGFNFGATQGTVQFTNADEVSGFVDALSSDITNWTNTSITVKVPHRAGTGVVRVRNDDGFSDTGQLTIPFAIQNRNGLMMQHYDTDNNGGYTWQMSVEFFNSTAKAPFLRAFNNVVCSTGINWVLSPTNTSGGGFFRDGINVIAFDPPGDEFAAGVLGAALNWTTSCVTGVVVDEIDFVFDNERSNWNYGPGSTPGNQIDFETVALHELGHGHGFGHVKTNGDLMFRSVGNGVDNRTFGVENINGGNFINIESSTNAQCGKTLMSTITCPSLGLDELALNESVNLYPNPTNGVFYITNNLSINLQKIVVFDVSGRLVSEKNYANTQSNATKVINLEAMSKGVYFVNIHSDVAKITRKLVLD</sequence>
<dbReference type="Gene3D" id="3.40.390.10">
    <property type="entry name" value="Collagenase (Catalytic Domain)"/>
    <property type="match status" value="1"/>
</dbReference>
<dbReference type="SUPFAM" id="SSF81296">
    <property type="entry name" value="E set domains"/>
    <property type="match status" value="1"/>
</dbReference>
<evidence type="ECO:0000256" key="1">
    <source>
        <dbReference type="ARBA" id="ARBA00022670"/>
    </source>
</evidence>
<evidence type="ECO:0000259" key="8">
    <source>
        <dbReference type="Pfam" id="PF01833"/>
    </source>
</evidence>
<organism evidence="10 11">
    <name type="scientific">Algibacter aquimarinus</name>
    <dbReference type="NCBI Taxonomy" id="1136748"/>
    <lineage>
        <taxon>Bacteria</taxon>
        <taxon>Pseudomonadati</taxon>
        <taxon>Bacteroidota</taxon>
        <taxon>Flavobacteriia</taxon>
        <taxon>Flavobacteriales</taxon>
        <taxon>Flavobacteriaceae</taxon>
        <taxon>Algibacter</taxon>
    </lineage>
</organism>
<dbReference type="Pfam" id="PF01833">
    <property type="entry name" value="TIG"/>
    <property type="match status" value="1"/>
</dbReference>
<evidence type="ECO:0000259" key="7">
    <source>
        <dbReference type="Pfam" id="PF00413"/>
    </source>
</evidence>
<feature type="domain" description="IPT/TIG" evidence="8">
    <location>
        <begin position="194"/>
        <end position="281"/>
    </location>
</feature>
<evidence type="ECO:0000313" key="11">
    <source>
        <dbReference type="Proteomes" id="UP001501692"/>
    </source>
</evidence>
<evidence type="ECO:0000256" key="3">
    <source>
        <dbReference type="ARBA" id="ARBA00022729"/>
    </source>
</evidence>
<evidence type="ECO:0000256" key="2">
    <source>
        <dbReference type="ARBA" id="ARBA00022723"/>
    </source>
</evidence>
<dbReference type="Pfam" id="PF18962">
    <property type="entry name" value="Por_Secre_tail"/>
    <property type="match status" value="1"/>
</dbReference>
<dbReference type="InterPro" id="IPR014756">
    <property type="entry name" value="Ig_E-set"/>
</dbReference>
<dbReference type="SUPFAM" id="SSF55486">
    <property type="entry name" value="Metalloproteases ('zincins'), catalytic domain"/>
    <property type="match status" value="1"/>
</dbReference>
<gene>
    <name evidence="10" type="ORF">GCM10023315_07540</name>
</gene>
<dbReference type="Pfam" id="PF00413">
    <property type="entry name" value="Peptidase_M10"/>
    <property type="match status" value="1"/>
</dbReference>
<keyword evidence="11" id="KW-1185">Reference proteome</keyword>
<feature type="chain" id="PRO_5045475111" description="Por secretion system C-terminal sorting domain-containing protein" evidence="6">
    <location>
        <begin position="21"/>
        <end position="575"/>
    </location>
</feature>
<accession>A0ABP9H6H3</accession>
<dbReference type="RefSeq" id="WP_345164693.1">
    <property type="nucleotide sequence ID" value="NZ_BAABJK010000004.1"/>
</dbReference>
<comment type="caution">
    <text evidence="10">The sequence shown here is derived from an EMBL/GenBank/DDBJ whole genome shotgun (WGS) entry which is preliminary data.</text>
</comment>
<dbReference type="InterPro" id="IPR026444">
    <property type="entry name" value="Secre_tail"/>
</dbReference>
<keyword evidence="4" id="KW-0378">Hydrolase</keyword>
<evidence type="ECO:0000256" key="4">
    <source>
        <dbReference type="ARBA" id="ARBA00022801"/>
    </source>
</evidence>
<dbReference type="InterPro" id="IPR001818">
    <property type="entry name" value="Pept_M10_metallopeptidase"/>
</dbReference>
<proteinExistence type="predicted"/>
<dbReference type="EMBL" id="BAABJK010000004">
    <property type="protein sequence ID" value="GAA4961945.1"/>
    <property type="molecule type" value="Genomic_DNA"/>
</dbReference>
<feature type="domain" description="Secretion system C-terminal sorting" evidence="9">
    <location>
        <begin position="499"/>
        <end position="573"/>
    </location>
</feature>
<evidence type="ECO:0008006" key="12">
    <source>
        <dbReference type="Google" id="ProtNLM"/>
    </source>
</evidence>
<dbReference type="Gene3D" id="2.60.40.10">
    <property type="entry name" value="Immunoglobulins"/>
    <property type="match status" value="1"/>
</dbReference>
<dbReference type="NCBIfam" id="TIGR04183">
    <property type="entry name" value="Por_Secre_tail"/>
    <property type="match status" value="1"/>
</dbReference>
<dbReference type="InterPro" id="IPR024079">
    <property type="entry name" value="MetalloPept_cat_dom_sf"/>
</dbReference>
<dbReference type="Proteomes" id="UP001501692">
    <property type="component" value="Unassembled WGS sequence"/>
</dbReference>
<name>A0ABP9H6H3_9FLAO</name>
<keyword evidence="1" id="KW-0645">Protease</keyword>
<feature type="signal peptide" evidence="6">
    <location>
        <begin position="1"/>
        <end position="20"/>
    </location>
</feature>
<keyword evidence="3 6" id="KW-0732">Signal</keyword>
<evidence type="ECO:0000313" key="10">
    <source>
        <dbReference type="EMBL" id="GAA4961945.1"/>
    </source>
</evidence>
<protein>
    <recommendedName>
        <fullName evidence="12">Por secretion system C-terminal sorting domain-containing protein</fullName>
    </recommendedName>
</protein>
<keyword evidence="5" id="KW-0862">Zinc</keyword>
<feature type="domain" description="Peptidase M10 metallopeptidase" evidence="7">
    <location>
        <begin position="392"/>
        <end position="444"/>
    </location>
</feature>
<evidence type="ECO:0000256" key="5">
    <source>
        <dbReference type="ARBA" id="ARBA00022833"/>
    </source>
</evidence>
<keyword evidence="2" id="KW-0479">Metal-binding</keyword>
<evidence type="ECO:0000256" key="6">
    <source>
        <dbReference type="SAM" id="SignalP"/>
    </source>
</evidence>
<evidence type="ECO:0000259" key="9">
    <source>
        <dbReference type="Pfam" id="PF18962"/>
    </source>
</evidence>
<dbReference type="InterPro" id="IPR013783">
    <property type="entry name" value="Ig-like_fold"/>
</dbReference>